<dbReference type="GO" id="GO:0004016">
    <property type="term" value="F:adenylate cyclase activity"/>
    <property type="evidence" value="ECO:0007669"/>
    <property type="project" value="TreeGrafter"/>
</dbReference>
<keyword evidence="5" id="KW-1185">Reference proteome</keyword>
<dbReference type="Gene3D" id="1.10.10.10">
    <property type="entry name" value="Winged helix-like DNA-binding domain superfamily/Winged helix DNA-binding domain"/>
    <property type="match status" value="1"/>
</dbReference>
<dbReference type="InterPro" id="IPR016032">
    <property type="entry name" value="Sig_transdc_resp-reg_C-effctor"/>
</dbReference>
<dbReference type="SUPFAM" id="SSF52540">
    <property type="entry name" value="P-loop containing nucleoside triphosphate hydrolases"/>
    <property type="match status" value="1"/>
</dbReference>
<keyword evidence="1" id="KW-0547">Nucleotide-binding</keyword>
<feature type="domain" description="HTH luxR-type" evidence="3">
    <location>
        <begin position="918"/>
        <end position="983"/>
    </location>
</feature>
<dbReference type="InterPro" id="IPR000792">
    <property type="entry name" value="Tscrpt_reg_LuxR_C"/>
</dbReference>
<dbReference type="AlphaFoldDB" id="A0A8J3ZA95"/>
<dbReference type="GO" id="GO:0003677">
    <property type="term" value="F:DNA binding"/>
    <property type="evidence" value="ECO:0007669"/>
    <property type="project" value="InterPro"/>
</dbReference>
<dbReference type="InterPro" id="IPR041664">
    <property type="entry name" value="AAA_16"/>
</dbReference>
<accession>A0A8J3ZA95</accession>
<dbReference type="InterPro" id="IPR036388">
    <property type="entry name" value="WH-like_DNA-bd_sf"/>
</dbReference>
<dbReference type="PANTHER" id="PTHR16305:SF35">
    <property type="entry name" value="TRANSCRIPTIONAL ACTIVATOR DOMAIN"/>
    <property type="match status" value="1"/>
</dbReference>
<dbReference type="InterPro" id="IPR011990">
    <property type="entry name" value="TPR-like_helical_dom_sf"/>
</dbReference>
<evidence type="ECO:0000313" key="5">
    <source>
        <dbReference type="Proteomes" id="UP000612585"/>
    </source>
</evidence>
<dbReference type="Proteomes" id="UP000612585">
    <property type="component" value="Unassembled WGS sequence"/>
</dbReference>
<dbReference type="Gene3D" id="1.25.40.10">
    <property type="entry name" value="Tetratricopeptide repeat domain"/>
    <property type="match status" value="1"/>
</dbReference>
<evidence type="ECO:0000256" key="2">
    <source>
        <dbReference type="ARBA" id="ARBA00022840"/>
    </source>
</evidence>
<reference evidence="4" key="1">
    <citation type="submission" date="2021-01" db="EMBL/GenBank/DDBJ databases">
        <title>Whole genome shotgun sequence of Virgisporangium aurantiacum NBRC 16421.</title>
        <authorList>
            <person name="Komaki H."/>
            <person name="Tamura T."/>
        </authorList>
    </citation>
    <scope>NUCLEOTIDE SEQUENCE</scope>
    <source>
        <strain evidence="4">NBRC 16421</strain>
    </source>
</reference>
<dbReference type="GO" id="GO:0006355">
    <property type="term" value="P:regulation of DNA-templated transcription"/>
    <property type="evidence" value="ECO:0007669"/>
    <property type="project" value="InterPro"/>
</dbReference>
<evidence type="ECO:0000313" key="4">
    <source>
        <dbReference type="EMBL" id="GIJ60284.1"/>
    </source>
</evidence>
<dbReference type="Pfam" id="PF13191">
    <property type="entry name" value="AAA_16"/>
    <property type="match status" value="1"/>
</dbReference>
<protein>
    <submittedName>
        <fullName evidence="4">Helix-turn-helix transcriptional regulator</fullName>
    </submittedName>
</protein>
<dbReference type="InterPro" id="IPR027417">
    <property type="entry name" value="P-loop_NTPase"/>
</dbReference>
<dbReference type="RefSeq" id="WP_204004352.1">
    <property type="nucleotide sequence ID" value="NZ_BOPG01000051.1"/>
</dbReference>
<keyword evidence="2" id="KW-0067">ATP-binding</keyword>
<sequence length="989" mass="105941">MGVRRLVGRGDELERLALAVREARRLVLVTGEVGIGKTRLVARAATAARETGAVVVEAPCLPLGLRLPLLPVIEALRSLATALGRPAFAELPPYALDELARLVPEVVGRAAAPDLLPAGEWQRQRLFAAVDLVLARVAGSRPVVLVVEDLHWVDAATLDLLTYLRASSNGSLTLIVTCRSDEAPLDPPVERWLEQARRPETVRLELTGLSRPEMAELAGMATGGTPHEAMVEELHRRTEGNPYFAEELLAASGGGGLARQPPRALAELLVARSRRVSVPARAVLAVLAVAGRPVAETVVARITGMTPADVAAAMHELVDARLALPDSGRPELGCRAQHALLAEAVAVDLLADERRDIHAGMAAALQAVDDPALSAEIAGHWAAAGRPDDELASLLAAAEHSHRMRAYSQAADLWQRATGIAESRPDAAEKSGVEPGWLRIRAIDALQACGRDLDAGTVTEQTYAKLRGPASGALLAAVLHRTAWYRGVIAPREAPPGTAYAIFDEATRAYAELPRSAEYARFLADYARFMWMDSGDRASEPIFRRALDVADGCGDVLDGAYAFIGLADVAFLHGDPADGFALLDRARVHSGRYSELSLRVDLLIADSLSNALLKMGDLAQAERVALEGLERAHRAGAAAGYSGAVLHHNAAEAFLERGLVDAAAAVLSDVCASEPRLDDWNLHLCQAQVEICRGAVDVALARTRAVDLLELTGPRMWVYERTRLLPRAPLWAGDPAMALDRVEKALALLAGCAVEQFCGELFAHGARAAADLAETARARRDDEAERSALDAADRLVAAQERMPGRPLRDHPFLATVPGDRADWYAELTRVRGVPDPDAWAEAAEAWERLGRPHRRAYALWRQAQALLSTSRNSTTAVDALRAAAGAANGMAPLTAAIDRLARRSRISLDEKPAQAPAASADPYRLTNRERHVLRMIAHGYTNAQIGAELFMSPKTASVHVSNILRKLNVANRAEAAAVGERAGLTDPVP</sequence>
<dbReference type="SUPFAM" id="SSF46894">
    <property type="entry name" value="C-terminal effector domain of the bipartite response regulators"/>
    <property type="match status" value="1"/>
</dbReference>
<dbReference type="CDD" id="cd06170">
    <property type="entry name" value="LuxR_C_like"/>
    <property type="match status" value="1"/>
</dbReference>
<dbReference type="EMBL" id="BOPG01000051">
    <property type="protein sequence ID" value="GIJ60284.1"/>
    <property type="molecule type" value="Genomic_DNA"/>
</dbReference>
<dbReference type="SMART" id="SM00421">
    <property type="entry name" value="HTH_LUXR"/>
    <property type="match status" value="1"/>
</dbReference>
<gene>
    <name evidence="4" type="ORF">Vau01_078000</name>
</gene>
<organism evidence="4 5">
    <name type="scientific">Virgisporangium aurantiacum</name>
    <dbReference type="NCBI Taxonomy" id="175570"/>
    <lineage>
        <taxon>Bacteria</taxon>
        <taxon>Bacillati</taxon>
        <taxon>Actinomycetota</taxon>
        <taxon>Actinomycetes</taxon>
        <taxon>Micromonosporales</taxon>
        <taxon>Micromonosporaceae</taxon>
        <taxon>Virgisporangium</taxon>
    </lineage>
</organism>
<proteinExistence type="predicted"/>
<comment type="caution">
    <text evidence="4">The sequence shown here is derived from an EMBL/GenBank/DDBJ whole genome shotgun (WGS) entry which is preliminary data.</text>
</comment>
<dbReference type="PROSITE" id="PS50043">
    <property type="entry name" value="HTH_LUXR_2"/>
    <property type="match status" value="1"/>
</dbReference>
<evidence type="ECO:0000256" key="1">
    <source>
        <dbReference type="ARBA" id="ARBA00022741"/>
    </source>
</evidence>
<dbReference type="GO" id="GO:0005737">
    <property type="term" value="C:cytoplasm"/>
    <property type="evidence" value="ECO:0007669"/>
    <property type="project" value="TreeGrafter"/>
</dbReference>
<dbReference type="GO" id="GO:0005524">
    <property type="term" value="F:ATP binding"/>
    <property type="evidence" value="ECO:0007669"/>
    <property type="project" value="UniProtKB-KW"/>
</dbReference>
<name>A0A8J3ZA95_9ACTN</name>
<dbReference type="Pfam" id="PF00196">
    <property type="entry name" value="GerE"/>
    <property type="match status" value="1"/>
</dbReference>
<evidence type="ECO:0000259" key="3">
    <source>
        <dbReference type="PROSITE" id="PS50043"/>
    </source>
</evidence>
<dbReference type="PANTHER" id="PTHR16305">
    <property type="entry name" value="TESTICULAR SOLUBLE ADENYLYL CYCLASE"/>
    <property type="match status" value="1"/>
</dbReference>
<dbReference type="PRINTS" id="PR00038">
    <property type="entry name" value="HTHLUXR"/>
</dbReference>